<dbReference type="PRINTS" id="PR00080">
    <property type="entry name" value="SDRFAMILY"/>
</dbReference>
<name>A0A069NGR1_9BURK</name>
<dbReference type="FunFam" id="3.40.50.720:FF:000240">
    <property type="entry name" value="SDR family oxidoreductase"/>
    <property type="match status" value="1"/>
</dbReference>
<dbReference type="Gene3D" id="3.40.50.720">
    <property type="entry name" value="NAD(P)-binding Rossmann-like Domain"/>
    <property type="match status" value="1"/>
</dbReference>
<dbReference type="InterPro" id="IPR002347">
    <property type="entry name" value="SDR_fam"/>
</dbReference>
<sequence>MSEIAKEDSGATLDVFRLDGEVCVVTGAAQGIGLAIARALRNAGATVVIADREATLGQRAADAIGGSFVTLDVTDSSSVDAGFDAIVAKHGRLDVLVNNAGVVKNALALETDDAAWRAVLAVNLDGVFYCCRSAARHMSRQRSGRIVNIASMSGSIANKPQPQASYNASKAGVIHLTRSLAAEWAADGIRVNSISPGYVGTELTKRGFENEAWRKVWLDYTPLGRMATPDEIAPGVVFLASRASAFVTGSDIVMDGGYTVW</sequence>
<comment type="caution">
    <text evidence="5">The sequence shown here is derived from an EMBL/GenBank/DDBJ whole genome shotgun (WGS) entry which is preliminary data.</text>
</comment>
<dbReference type="PANTHER" id="PTHR42760:SF115">
    <property type="entry name" value="3-OXOACYL-[ACYL-CARRIER-PROTEIN] REDUCTASE FABG"/>
    <property type="match status" value="1"/>
</dbReference>
<dbReference type="NCBIfam" id="NF005559">
    <property type="entry name" value="PRK07231.1"/>
    <property type="match status" value="1"/>
</dbReference>
<dbReference type="OrthoDB" id="8653364at2"/>
<dbReference type="eggNOG" id="COG1028">
    <property type="taxonomic scope" value="Bacteria"/>
</dbReference>
<dbReference type="AlphaFoldDB" id="A0A069NGR1"/>
<dbReference type="PRINTS" id="PR00081">
    <property type="entry name" value="GDHRDH"/>
</dbReference>
<dbReference type="Proteomes" id="UP000597138">
    <property type="component" value="Unassembled WGS sequence"/>
</dbReference>
<comment type="similarity">
    <text evidence="1">Belongs to the short-chain dehydrogenases/reductases (SDR) family.</text>
</comment>
<dbReference type="InterPro" id="IPR057326">
    <property type="entry name" value="KR_dom"/>
</dbReference>
<accession>A0A069NGR1</accession>
<feature type="domain" description="Ketoreductase" evidence="3">
    <location>
        <begin position="21"/>
        <end position="197"/>
    </location>
</feature>
<evidence type="ECO:0000313" key="4">
    <source>
        <dbReference type="EMBL" id="GGD83768.1"/>
    </source>
</evidence>
<evidence type="ECO:0000256" key="2">
    <source>
        <dbReference type="ARBA" id="ARBA00023002"/>
    </source>
</evidence>
<evidence type="ECO:0000313" key="6">
    <source>
        <dbReference type="Proteomes" id="UP000027439"/>
    </source>
</evidence>
<dbReference type="Pfam" id="PF13561">
    <property type="entry name" value="adh_short_C2"/>
    <property type="match status" value="1"/>
</dbReference>
<keyword evidence="2" id="KW-0560">Oxidoreductase</keyword>
<dbReference type="Proteomes" id="UP000027439">
    <property type="component" value="Unassembled WGS sequence"/>
</dbReference>
<dbReference type="GO" id="GO:0005975">
    <property type="term" value="P:carbohydrate metabolic process"/>
    <property type="evidence" value="ECO:0007669"/>
    <property type="project" value="UniProtKB-ARBA"/>
</dbReference>
<organism evidence="5 6">
    <name type="scientific">Caballeronia grimmiae</name>
    <dbReference type="NCBI Taxonomy" id="1071679"/>
    <lineage>
        <taxon>Bacteria</taxon>
        <taxon>Pseudomonadati</taxon>
        <taxon>Pseudomonadota</taxon>
        <taxon>Betaproteobacteria</taxon>
        <taxon>Burkholderiales</taxon>
        <taxon>Burkholderiaceae</taxon>
        <taxon>Caballeronia</taxon>
    </lineage>
</organism>
<evidence type="ECO:0000256" key="1">
    <source>
        <dbReference type="ARBA" id="ARBA00006484"/>
    </source>
</evidence>
<gene>
    <name evidence="5" type="ORF">BG57_22900</name>
    <name evidence="4" type="ORF">GCM10010985_42860</name>
</gene>
<evidence type="ECO:0000313" key="7">
    <source>
        <dbReference type="Proteomes" id="UP000597138"/>
    </source>
</evidence>
<reference evidence="4" key="4">
    <citation type="submission" date="2024-05" db="EMBL/GenBank/DDBJ databases">
        <authorList>
            <person name="Sun Q."/>
            <person name="Zhou Y."/>
        </authorList>
    </citation>
    <scope>NUCLEOTIDE SEQUENCE</scope>
    <source>
        <strain evidence="4">CGMCC 1.11013</strain>
    </source>
</reference>
<evidence type="ECO:0000313" key="5">
    <source>
        <dbReference type="EMBL" id="KDR27588.1"/>
    </source>
</evidence>
<keyword evidence="7" id="KW-1185">Reference proteome</keyword>
<dbReference type="PANTHER" id="PTHR42760">
    <property type="entry name" value="SHORT-CHAIN DEHYDROGENASES/REDUCTASES FAMILY MEMBER"/>
    <property type="match status" value="1"/>
</dbReference>
<dbReference type="SUPFAM" id="SSF51735">
    <property type="entry name" value="NAD(P)-binding Rossmann-fold domains"/>
    <property type="match status" value="1"/>
</dbReference>
<dbReference type="STRING" id="1071679.BG57_22900"/>
<dbReference type="EMBL" id="JFHE01000042">
    <property type="protein sequence ID" value="KDR27588.1"/>
    <property type="molecule type" value="Genomic_DNA"/>
</dbReference>
<dbReference type="InterPro" id="IPR036291">
    <property type="entry name" value="NAD(P)-bd_dom_sf"/>
</dbReference>
<proteinExistence type="inferred from homology"/>
<reference evidence="4" key="1">
    <citation type="journal article" date="2014" name="Int. J. Syst. Evol. Microbiol.">
        <title>Complete genome of a new Firmicutes species belonging to the dominant human colonic microbiota ('Ruminococcus bicirculans') reveals two chromosomes and a selective capacity to utilize plant glucans.</title>
        <authorList>
            <consortium name="NISC Comparative Sequencing Program"/>
            <person name="Wegmann U."/>
            <person name="Louis P."/>
            <person name="Goesmann A."/>
            <person name="Henrissat B."/>
            <person name="Duncan S.H."/>
            <person name="Flint H.J."/>
        </authorList>
    </citation>
    <scope>NUCLEOTIDE SEQUENCE</scope>
    <source>
        <strain evidence="4">CGMCC 1.11013</strain>
    </source>
</reference>
<dbReference type="PROSITE" id="PS00061">
    <property type="entry name" value="ADH_SHORT"/>
    <property type="match status" value="1"/>
</dbReference>
<reference evidence="7" key="3">
    <citation type="journal article" date="2019" name="Int. J. Syst. Evol. Microbiol.">
        <title>The Global Catalogue of Microorganisms (GCM) 10K type strain sequencing project: providing services to taxonomists for standard genome sequencing and annotation.</title>
        <authorList>
            <consortium name="The Broad Institute Genomics Platform"/>
            <consortium name="The Broad Institute Genome Sequencing Center for Infectious Disease"/>
            <person name="Wu L."/>
            <person name="Ma J."/>
        </authorList>
    </citation>
    <scope>NUCLEOTIDE SEQUENCE [LARGE SCALE GENOMIC DNA]</scope>
    <source>
        <strain evidence="7">CGMCC 1.11013</strain>
    </source>
</reference>
<protein>
    <submittedName>
        <fullName evidence="5">3-oxoacyl-ACP reductase</fullName>
    </submittedName>
</protein>
<dbReference type="InterPro" id="IPR020904">
    <property type="entry name" value="Sc_DH/Rdtase_CS"/>
</dbReference>
<reference evidence="5 6" key="2">
    <citation type="submission" date="2014-03" db="EMBL/GenBank/DDBJ databases">
        <title>Draft Genome Sequences of Four Burkholderia Strains.</title>
        <authorList>
            <person name="Liu X.Y."/>
            <person name="Li C.X."/>
            <person name="Xu J.H."/>
        </authorList>
    </citation>
    <scope>NUCLEOTIDE SEQUENCE [LARGE SCALE GENOMIC DNA]</scope>
    <source>
        <strain evidence="5 6">R27</strain>
    </source>
</reference>
<evidence type="ECO:0000259" key="3">
    <source>
        <dbReference type="SMART" id="SM00822"/>
    </source>
</evidence>
<dbReference type="EMBL" id="BMEG01000007">
    <property type="protein sequence ID" value="GGD83768.1"/>
    <property type="molecule type" value="Genomic_DNA"/>
</dbReference>
<dbReference type="SMART" id="SM00822">
    <property type="entry name" value="PKS_KR"/>
    <property type="match status" value="1"/>
</dbReference>
<dbReference type="GO" id="GO:0016616">
    <property type="term" value="F:oxidoreductase activity, acting on the CH-OH group of donors, NAD or NADP as acceptor"/>
    <property type="evidence" value="ECO:0007669"/>
    <property type="project" value="UniProtKB-ARBA"/>
</dbReference>
<dbReference type="RefSeq" id="WP_052006013.1">
    <property type="nucleotide sequence ID" value="NZ_BMEG01000007.1"/>
</dbReference>